<sequence length="108" mass="12557">MCFLIKLKSYRAFAKKTALTVLPAKIDDLPIDRVGQFQHLKSLLLLVFHLHPIHLKPFVEHYPRDLLLLDNARIERVMALKKVAVLLSMSLVVIYHFLGTLRQIPIYQ</sequence>
<proteinExistence type="predicted"/>
<dbReference type="EnsemblMetazoa" id="GPAI031240-RA">
    <property type="protein sequence ID" value="GPAI031240-PA"/>
    <property type="gene ID" value="GPAI031240"/>
</dbReference>
<evidence type="ECO:0000256" key="1">
    <source>
        <dbReference type="SAM" id="Phobius"/>
    </source>
</evidence>
<reference evidence="2" key="2">
    <citation type="submission" date="2020-05" db="UniProtKB">
        <authorList>
            <consortium name="EnsemblMetazoa"/>
        </authorList>
    </citation>
    <scope>IDENTIFICATION</scope>
    <source>
        <strain evidence="2">IAEA</strain>
    </source>
</reference>
<dbReference type="Proteomes" id="UP000092445">
    <property type="component" value="Unassembled WGS sequence"/>
</dbReference>
<dbReference type="VEuPathDB" id="VectorBase:GPAI031240"/>
<feature type="transmembrane region" description="Helical" evidence="1">
    <location>
        <begin position="83"/>
        <end position="104"/>
    </location>
</feature>
<evidence type="ECO:0000313" key="2">
    <source>
        <dbReference type="EnsemblMetazoa" id="GPAI031240-PA"/>
    </source>
</evidence>
<organism evidence="2 3">
    <name type="scientific">Glossina pallidipes</name>
    <name type="common">Tsetse fly</name>
    <dbReference type="NCBI Taxonomy" id="7398"/>
    <lineage>
        <taxon>Eukaryota</taxon>
        <taxon>Metazoa</taxon>
        <taxon>Ecdysozoa</taxon>
        <taxon>Arthropoda</taxon>
        <taxon>Hexapoda</taxon>
        <taxon>Insecta</taxon>
        <taxon>Pterygota</taxon>
        <taxon>Neoptera</taxon>
        <taxon>Endopterygota</taxon>
        <taxon>Diptera</taxon>
        <taxon>Brachycera</taxon>
        <taxon>Muscomorpha</taxon>
        <taxon>Hippoboscoidea</taxon>
        <taxon>Glossinidae</taxon>
        <taxon>Glossina</taxon>
    </lineage>
</organism>
<protein>
    <submittedName>
        <fullName evidence="2">Uncharacterized protein</fullName>
    </submittedName>
</protein>
<keyword evidence="3" id="KW-1185">Reference proteome</keyword>
<name>A0A1B0A121_GLOPL</name>
<keyword evidence="1" id="KW-1133">Transmembrane helix</keyword>
<keyword evidence="1" id="KW-0472">Membrane</keyword>
<keyword evidence="1" id="KW-0812">Transmembrane</keyword>
<reference evidence="3" key="1">
    <citation type="submission" date="2014-03" db="EMBL/GenBank/DDBJ databases">
        <authorList>
            <person name="Aksoy S."/>
            <person name="Warren W."/>
            <person name="Wilson R.K."/>
        </authorList>
    </citation>
    <scope>NUCLEOTIDE SEQUENCE [LARGE SCALE GENOMIC DNA]</scope>
    <source>
        <strain evidence="3">IAEA</strain>
    </source>
</reference>
<dbReference type="AlphaFoldDB" id="A0A1B0A121"/>
<accession>A0A1B0A121</accession>
<evidence type="ECO:0000313" key="3">
    <source>
        <dbReference type="Proteomes" id="UP000092445"/>
    </source>
</evidence>